<evidence type="ECO:0000256" key="1">
    <source>
        <dbReference type="SAM" id="Coils"/>
    </source>
</evidence>
<keyword evidence="1" id="KW-0175">Coiled coil</keyword>
<name>A0A7Y6RB68_9GAMM</name>
<sequence>MTTVERRLAGVERFARAASGAFLGLSAGAGVFTAIARSASQSAAEIDNLSRLANTNVEDFQRLSFASRAYGVEQDKLADILKDTNDRVGDFLSTGGGEMKDFFEQIAPQIGVTAEEFRNLSGPQALQKYYDGLQAANLSQAEMTFYMESVADEATALIPLLRDGGAEMDRLGQEADDLNAILSQMEIQRLKDIRGEFGQLGQQLSTETMRAVSQFDDLMKSSLEGISYGINNVARGFNVFMDSFRDGEAKRSIAGIDAELNALFDTKARLEQRIDMFGADSPQAQDTIAALGELRGEYTALIDRKKELQQAGLPVTEPEIVQLGRVSTEIDKQAEAAKGSAKEVTDLADAHESLLDRITPNRREARQYAQDLGVLNLALASGRMNTQEYMQAMGMLQESFQDAQRDTDELADKTQDAAFSMEKSFDELRLNGLRRLDDGLADLWQGAIDGSLNATDIMKRAFEQTLAEMAHMAITRPIVVQMQSMMGMGGGQAGGQSGGFNLGSMGSVKNAWGAVQNGFGGIQWAGAPTSYSGGFAGSATSGMSVTSQGTSYLGGSTANFGGMTGLASAGTGFAGGWAGGQVFGESEAQQIGATIGTVAGTYLGGPIGAAIGSFLGSGVGSIFGHEETPFSGRFGTTGSVTPGTFEHQGSTSEQFYSESALGAVGFMDDGTERLQRAGTGSKEWAEQLAAGTAQIDNLVASLAQGAPELDAMRSAVQGLEISSRNAGEIIEFALNERPRAALEALGGHFGAFVRGLEGGIESVVQQAQVAQQAHSLLAGGMDRLNLQFDAAGAGAYEAASALAEYAGNIENIAAINDAYYQAAFSNEERLQHSHEDVRTALNSLTDANITSVAHLRQLVEAQDLNSEAGAQLAYDLMSLAPALRESNQAVKEAINQQYQSALGREADADGLAYWFNQVTNGGLTLEGALWNIRNAAQSAAGAVDSTSGALNSYVTHAVSDSLDAYNDQISSIEELSSARREQLNNEMRAVDQLGSLIDSLALSNQSILDPAERLAEAQRQFAELQVRAENGDTEAAGQLQGASTAYLDAAAAYYGQSSSQYESIFGDVNQGIGDLEQQFGQSVDSLGSIESIEQRALREQQNAHNTLMRSLDEQISASGELSTIGDLLSALPGELANALEGIVSSGGGDSGGEGGSSSSYINNTYNELFGRDADAEGASYWESTGLRGNDLRDAIEHSAWKDNAFATGGAFTNGVVDRPTSFPMGLMGEAGPEAIMPLSNVGGSLGVRAVMPPLPDFPSLNTQDVTQVMRDMQRTIQQQGQQITQLLQQGNQNTAQTRDAVVGIGKQASQQQGQQVAELRKINKNVKLKVATI</sequence>
<comment type="caution">
    <text evidence="2">The sequence shown here is derived from an EMBL/GenBank/DDBJ whole genome shotgun (WGS) entry which is preliminary data.</text>
</comment>
<evidence type="ECO:0000313" key="2">
    <source>
        <dbReference type="EMBL" id="NVF13772.1"/>
    </source>
</evidence>
<dbReference type="Proteomes" id="UP000589984">
    <property type="component" value="Unassembled WGS sequence"/>
</dbReference>
<evidence type="ECO:0008006" key="4">
    <source>
        <dbReference type="Google" id="ProtNLM"/>
    </source>
</evidence>
<reference evidence="2 3" key="1">
    <citation type="submission" date="2020-06" db="EMBL/GenBank/DDBJ databases">
        <title>Halomonas sp. QX-1 draft genome sequence.</title>
        <authorList>
            <person name="Qiu X."/>
        </authorList>
    </citation>
    <scope>NUCLEOTIDE SEQUENCE [LARGE SCALE GENOMIC DNA]</scope>
    <source>
        <strain evidence="2 3">QX-1</strain>
    </source>
</reference>
<protein>
    <recommendedName>
        <fullName evidence="4">DUF4214 domain-containing protein</fullName>
    </recommendedName>
</protein>
<keyword evidence="3" id="KW-1185">Reference proteome</keyword>
<accession>A0A7Y6RB68</accession>
<organism evidence="2 3">
    <name type="scientific">Vreelandella maris</name>
    <dbReference type="NCBI Taxonomy" id="2729617"/>
    <lineage>
        <taxon>Bacteria</taxon>
        <taxon>Pseudomonadati</taxon>
        <taxon>Pseudomonadota</taxon>
        <taxon>Gammaproteobacteria</taxon>
        <taxon>Oceanospirillales</taxon>
        <taxon>Halomonadaceae</taxon>
        <taxon>Vreelandella</taxon>
    </lineage>
</organism>
<dbReference type="RefSeq" id="WP_176302842.1">
    <property type="nucleotide sequence ID" value="NZ_JABWCV010000005.1"/>
</dbReference>
<dbReference type="EMBL" id="JABWCV010000005">
    <property type="protein sequence ID" value="NVF13772.1"/>
    <property type="molecule type" value="Genomic_DNA"/>
</dbReference>
<evidence type="ECO:0000313" key="3">
    <source>
        <dbReference type="Proteomes" id="UP000589984"/>
    </source>
</evidence>
<feature type="coiled-coil region" evidence="1">
    <location>
        <begin position="253"/>
        <end position="311"/>
    </location>
</feature>
<proteinExistence type="predicted"/>
<gene>
    <name evidence="2" type="ORF">HUO07_06250</name>
</gene>